<name>A0ABV9GDX0_9ACTN</name>
<organism evidence="3 4">
    <name type="scientific">Streptomyces maoxianensis</name>
    <dbReference type="NCBI Taxonomy" id="1459942"/>
    <lineage>
        <taxon>Bacteria</taxon>
        <taxon>Bacillati</taxon>
        <taxon>Actinomycetota</taxon>
        <taxon>Actinomycetes</taxon>
        <taxon>Kitasatosporales</taxon>
        <taxon>Streptomycetaceae</taxon>
        <taxon>Streptomyces</taxon>
    </lineage>
</organism>
<keyword evidence="4" id="KW-1185">Reference proteome</keyword>
<protein>
    <recommendedName>
        <fullName evidence="5">Secreted protein</fullName>
    </recommendedName>
</protein>
<comment type="caution">
    <text evidence="3">The sequence shown here is derived from an EMBL/GenBank/DDBJ whole genome shotgun (WGS) entry which is preliminary data.</text>
</comment>
<dbReference type="Proteomes" id="UP001595993">
    <property type="component" value="Unassembled WGS sequence"/>
</dbReference>
<sequence length="133" mass="14131">MKIARTAALALASVTALLTTAAGTATAGGGTPSPHTAPTGDGAQALCKRVPKIEKRLERALDRLQGNATQRGSIARLAKRAENAKAAGHTEIETFLNDKLTFRRSLVPTLEKRQKDLIAVKTWCKANKNGSEK</sequence>
<evidence type="ECO:0000256" key="1">
    <source>
        <dbReference type="SAM" id="MobiDB-lite"/>
    </source>
</evidence>
<evidence type="ECO:0000256" key="2">
    <source>
        <dbReference type="SAM" id="SignalP"/>
    </source>
</evidence>
<evidence type="ECO:0000313" key="4">
    <source>
        <dbReference type="Proteomes" id="UP001595993"/>
    </source>
</evidence>
<feature type="region of interest" description="Disordered" evidence="1">
    <location>
        <begin position="24"/>
        <end position="43"/>
    </location>
</feature>
<proteinExistence type="predicted"/>
<evidence type="ECO:0000313" key="3">
    <source>
        <dbReference type="EMBL" id="MFC4611363.1"/>
    </source>
</evidence>
<evidence type="ECO:0008006" key="5">
    <source>
        <dbReference type="Google" id="ProtNLM"/>
    </source>
</evidence>
<feature type="signal peptide" evidence="2">
    <location>
        <begin position="1"/>
        <end position="27"/>
    </location>
</feature>
<reference evidence="4" key="1">
    <citation type="journal article" date="2019" name="Int. J. Syst. Evol. Microbiol.">
        <title>The Global Catalogue of Microorganisms (GCM) 10K type strain sequencing project: providing services to taxonomists for standard genome sequencing and annotation.</title>
        <authorList>
            <consortium name="The Broad Institute Genomics Platform"/>
            <consortium name="The Broad Institute Genome Sequencing Center for Infectious Disease"/>
            <person name="Wu L."/>
            <person name="Ma J."/>
        </authorList>
    </citation>
    <scope>NUCLEOTIDE SEQUENCE [LARGE SCALE GENOMIC DNA]</scope>
    <source>
        <strain evidence="4">CGMCC 4.7139</strain>
    </source>
</reference>
<gene>
    <name evidence="3" type="ORF">ACFO9E_26740</name>
</gene>
<dbReference type="RefSeq" id="WP_381200393.1">
    <property type="nucleotide sequence ID" value="NZ_JBHSFE010000022.1"/>
</dbReference>
<keyword evidence="2" id="KW-0732">Signal</keyword>
<feature type="chain" id="PRO_5046320752" description="Secreted protein" evidence="2">
    <location>
        <begin position="28"/>
        <end position="133"/>
    </location>
</feature>
<dbReference type="EMBL" id="JBHSFE010000022">
    <property type="protein sequence ID" value="MFC4611363.1"/>
    <property type="molecule type" value="Genomic_DNA"/>
</dbReference>
<accession>A0ABV9GDX0</accession>